<dbReference type="AlphaFoldDB" id="A0A4Y2QDP6"/>
<name>A0A4Y2QDP6_ARAVE</name>
<reference evidence="1 2" key="1">
    <citation type="journal article" date="2019" name="Sci. Rep.">
        <title>Orb-weaving spider Araneus ventricosus genome elucidates the spidroin gene catalogue.</title>
        <authorList>
            <person name="Kono N."/>
            <person name="Nakamura H."/>
            <person name="Ohtoshi R."/>
            <person name="Moran D.A.P."/>
            <person name="Shinohara A."/>
            <person name="Yoshida Y."/>
            <person name="Fujiwara M."/>
            <person name="Mori M."/>
            <person name="Tomita M."/>
            <person name="Arakawa K."/>
        </authorList>
    </citation>
    <scope>NUCLEOTIDE SEQUENCE [LARGE SCALE GENOMIC DNA]</scope>
</reference>
<sequence>MVTWLMAWDDGYFWRLIHNIIPKVSLQPINCTRNEILFFTGHEPFPSYLHRFNLAETSFCTCGVIGTLIHSDTECLLAACYHMVSPSQQHKRNSFRRVANNSTSRRKVHKDCNACDPIQKFRPAFSQIATSNSEHPLPPAMNEFKISHISTVHPTSSSLPLHTILFLWRWKVSLHQFNIHLHLLSSPSSPNEFKTAFSRSLSTIVEDKLCFTIFKSNFHQLTLLQNRTF</sequence>
<proteinExistence type="predicted"/>
<dbReference type="Proteomes" id="UP000499080">
    <property type="component" value="Unassembled WGS sequence"/>
</dbReference>
<protein>
    <submittedName>
        <fullName evidence="1">Uncharacterized protein</fullName>
    </submittedName>
</protein>
<dbReference type="EMBL" id="BGPR01013524">
    <property type="protein sequence ID" value="GBN61030.1"/>
    <property type="molecule type" value="Genomic_DNA"/>
</dbReference>
<keyword evidence="2" id="KW-1185">Reference proteome</keyword>
<evidence type="ECO:0000313" key="1">
    <source>
        <dbReference type="EMBL" id="GBN61030.1"/>
    </source>
</evidence>
<organism evidence="1 2">
    <name type="scientific">Araneus ventricosus</name>
    <name type="common">Orbweaver spider</name>
    <name type="synonym">Epeira ventricosa</name>
    <dbReference type="NCBI Taxonomy" id="182803"/>
    <lineage>
        <taxon>Eukaryota</taxon>
        <taxon>Metazoa</taxon>
        <taxon>Ecdysozoa</taxon>
        <taxon>Arthropoda</taxon>
        <taxon>Chelicerata</taxon>
        <taxon>Arachnida</taxon>
        <taxon>Araneae</taxon>
        <taxon>Araneomorphae</taxon>
        <taxon>Entelegynae</taxon>
        <taxon>Araneoidea</taxon>
        <taxon>Araneidae</taxon>
        <taxon>Araneus</taxon>
    </lineage>
</organism>
<evidence type="ECO:0000313" key="2">
    <source>
        <dbReference type="Proteomes" id="UP000499080"/>
    </source>
</evidence>
<comment type="caution">
    <text evidence="1">The sequence shown here is derived from an EMBL/GenBank/DDBJ whole genome shotgun (WGS) entry which is preliminary data.</text>
</comment>
<accession>A0A4Y2QDP6</accession>
<dbReference type="OrthoDB" id="6437659at2759"/>
<gene>
    <name evidence="1" type="ORF">AVEN_244505_1</name>
</gene>